<evidence type="ECO:0000313" key="2">
    <source>
        <dbReference type="EMBL" id="KAK9163214.1"/>
    </source>
</evidence>
<evidence type="ECO:0000256" key="1">
    <source>
        <dbReference type="SAM" id="SignalP"/>
    </source>
</evidence>
<keyword evidence="1" id="KW-0732">Signal</keyword>
<feature type="signal peptide" evidence="1">
    <location>
        <begin position="1"/>
        <end position="16"/>
    </location>
</feature>
<keyword evidence="3" id="KW-1185">Reference proteome</keyword>
<gene>
    <name evidence="2" type="ORF">Syun_004116</name>
</gene>
<comment type="caution">
    <text evidence="2">The sequence shown here is derived from an EMBL/GenBank/DDBJ whole genome shotgun (WGS) entry which is preliminary data.</text>
</comment>
<feature type="chain" id="PRO_5042991165" evidence="1">
    <location>
        <begin position="17"/>
        <end position="58"/>
    </location>
</feature>
<evidence type="ECO:0000313" key="3">
    <source>
        <dbReference type="Proteomes" id="UP001420932"/>
    </source>
</evidence>
<proteinExistence type="predicted"/>
<protein>
    <submittedName>
        <fullName evidence="2">Uncharacterized protein</fullName>
    </submittedName>
</protein>
<name>A0AAP0L6K2_9MAGN</name>
<organism evidence="2 3">
    <name type="scientific">Stephania yunnanensis</name>
    <dbReference type="NCBI Taxonomy" id="152371"/>
    <lineage>
        <taxon>Eukaryota</taxon>
        <taxon>Viridiplantae</taxon>
        <taxon>Streptophyta</taxon>
        <taxon>Embryophyta</taxon>
        <taxon>Tracheophyta</taxon>
        <taxon>Spermatophyta</taxon>
        <taxon>Magnoliopsida</taxon>
        <taxon>Ranunculales</taxon>
        <taxon>Menispermaceae</taxon>
        <taxon>Menispermoideae</taxon>
        <taxon>Cissampelideae</taxon>
        <taxon>Stephania</taxon>
    </lineage>
</organism>
<accession>A0AAP0L6K2</accession>
<sequence length="58" mass="6363">MLQILFMLVITHQVLHGLLRIKHASALLSALKYCSPTTFPPISTSVATQDRGKSKVIS</sequence>
<reference evidence="2 3" key="1">
    <citation type="submission" date="2024-01" db="EMBL/GenBank/DDBJ databases">
        <title>Genome assemblies of Stephania.</title>
        <authorList>
            <person name="Yang L."/>
        </authorList>
    </citation>
    <scope>NUCLEOTIDE SEQUENCE [LARGE SCALE GENOMIC DNA]</scope>
    <source>
        <strain evidence="2">YNDBR</strain>
        <tissue evidence="2">Leaf</tissue>
    </source>
</reference>
<dbReference type="AlphaFoldDB" id="A0AAP0L6K2"/>
<dbReference type="Proteomes" id="UP001420932">
    <property type="component" value="Unassembled WGS sequence"/>
</dbReference>
<dbReference type="EMBL" id="JBBNAF010000002">
    <property type="protein sequence ID" value="KAK9163214.1"/>
    <property type="molecule type" value="Genomic_DNA"/>
</dbReference>